<proteinExistence type="predicted"/>
<dbReference type="Pfam" id="PF07456">
    <property type="entry name" value="Hpre_diP_synt_I"/>
    <property type="match status" value="1"/>
</dbReference>
<reference evidence="2" key="1">
    <citation type="submission" date="2019-08" db="EMBL/GenBank/DDBJ databases">
        <authorList>
            <person name="Kucharzyk K."/>
            <person name="Murdoch R.W."/>
            <person name="Higgins S."/>
            <person name="Loffler F."/>
        </authorList>
    </citation>
    <scope>NUCLEOTIDE SEQUENCE</scope>
</reference>
<accession>A0A645FCN3</accession>
<comment type="caution">
    <text evidence="2">The sequence shown here is derived from an EMBL/GenBank/DDBJ whole genome shotgun (WGS) entry which is preliminary data.</text>
</comment>
<protein>
    <recommendedName>
        <fullName evidence="3">Heptaprenyl diphosphate synthase component I</fullName>
    </recommendedName>
</protein>
<gene>
    <name evidence="2" type="ORF">SDC9_159347</name>
</gene>
<organism evidence="2">
    <name type="scientific">bioreactor metagenome</name>
    <dbReference type="NCBI Taxonomy" id="1076179"/>
    <lineage>
        <taxon>unclassified sequences</taxon>
        <taxon>metagenomes</taxon>
        <taxon>ecological metagenomes</taxon>
    </lineage>
</organism>
<feature type="transmembrane region" description="Helical" evidence="1">
    <location>
        <begin position="84"/>
        <end position="105"/>
    </location>
</feature>
<dbReference type="EMBL" id="VSSQ01058310">
    <property type="protein sequence ID" value="MPN12037.1"/>
    <property type="molecule type" value="Genomic_DNA"/>
</dbReference>
<feature type="transmembrane region" description="Helical" evidence="1">
    <location>
        <begin position="16"/>
        <end position="45"/>
    </location>
</feature>
<evidence type="ECO:0008006" key="3">
    <source>
        <dbReference type="Google" id="ProtNLM"/>
    </source>
</evidence>
<dbReference type="InterPro" id="IPR010898">
    <property type="entry name" value="Hpre_diP_synth_I"/>
</dbReference>
<sequence>MLGTKEAFAVTLLRVALAWLVTGNIFSFLCSLGGALPAVAVMALLYKKFRADFSLPWISVAGAWAFNAGQVAVVSYIVGDARVALYILPLFAVGAVAGWAVGWLADAVCRRIGGEKNETFYR</sequence>
<dbReference type="AlphaFoldDB" id="A0A645FCN3"/>
<feature type="transmembrane region" description="Helical" evidence="1">
    <location>
        <begin position="57"/>
        <end position="78"/>
    </location>
</feature>
<evidence type="ECO:0000256" key="1">
    <source>
        <dbReference type="SAM" id="Phobius"/>
    </source>
</evidence>
<keyword evidence="1" id="KW-0472">Membrane</keyword>
<evidence type="ECO:0000313" key="2">
    <source>
        <dbReference type="EMBL" id="MPN12037.1"/>
    </source>
</evidence>
<keyword evidence="1" id="KW-0812">Transmembrane</keyword>
<keyword evidence="1" id="KW-1133">Transmembrane helix</keyword>
<name>A0A645FCN3_9ZZZZ</name>